<proteinExistence type="predicted"/>
<organism evidence="1 2">
    <name type="scientific">Kibdelosporangium philippinense</name>
    <dbReference type="NCBI Taxonomy" id="211113"/>
    <lineage>
        <taxon>Bacteria</taxon>
        <taxon>Bacillati</taxon>
        <taxon>Actinomycetota</taxon>
        <taxon>Actinomycetes</taxon>
        <taxon>Pseudonocardiales</taxon>
        <taxon>Pseudonocardiaceae</taxon>
        <taxon>Kibdelosporangium</taxon>
    </lineage>
</organism>
<dbReference type="Pfam" id="PF16157">
    <property type="entry name" value="DUF4865"/>
    <property type="match status" value="1"/>
</dbReference>
<protein>
    <submittedName>
        <fullName evidence="1">DUF4865 family protein</fullName>
    </submittedName>
</protein>
<gene>
    <name evidence="1" type="ORF">LWC34_31165</name>
</gene>
<reference evidence="1 2" key="1">
    <citation type="submission" date="2021-12" db="EMBL/GenBank/DDBJ databases">
        <title>Genome sequence of Kibdelosporangium philippinense ATCC 49844.</title>
        <authorList>
            <person name="Fedorov E.A."/>
            <person name="Omeragic M."/>
            <person name="Shalygina K.F."/>
            <person name="Maclea K.S."/>
        </authorList>
    </citation>
    <scope>NUCLEOTIDE SEQUENCE [LARGE SCALE GENOMIC DNA]</scope>
    <source>
        <strain evidence="1 2">ATCC 49844</strain>
    </source>
</reference>
<dbReference type="InterPro" id="IPR032349">
    <property type="entry name" value="DUF4865"/>
</dbReference>
<comment type="caution">
    <text evidence="1">The sequence shown here is derived from an EMBL/GenBank/DDBJ whole genome shotgun (WGS) entry which is preliminary data.</text>
</comment>
<keyword evidence="2" id="KW-1185">Reference proteome</keyword>
<sequence>MQYSITLPANYDMSIIRHRVATRGHLMDGFAGLGFKAYLIRTVADGSAVNQYAPFYVWNDVAGMGKFLWGGGGFQGIVRDFGRPVVRHWTGVAVEFGSGDVARSASRTVTPIPEGVDLTEFVAEAVQPLGELADSESVYATVAGVDPDRWELVHFTVWSDTAPGRYEVLHISQGT</sequence>
<accession>A0ABS8ZHG1</accession>
<evidence type="ECO:0000313" key="2">
    <source>
        <dbReference type="Proteomes" id="UP001521150"/>
    </source>
</evidence>
<dbReference type="EMBL" id="JAJVCN010000002">
    <property type="protein sequence ID" value="MCE7007249.1"/>
    <property type="molecule type" value="Genomic_DNA"/>
</dbReference>
<dbReference type="Proteomes" id="UP001521150">
    <property type="component" value="Unassembled WGS sequence"/>
</dbReference>
<name>A0ABS8ZHG1_9PSEU</name>
<dbReference type="RefSeq" id="WP_233728627.1">
    <property type="nucleotide sequence ID" value="NZ_JAJVCN010000002.1"/>
</dbReference>
<evidence type="ECO:0000313" key="1">
    <source>
        <dbReference type="EMBL" id="MCE7007249.1"/>
    </source>
</evidence>